<comment type="caution">
    <text evidence="3">The sequence shown here is derived from an EMBL/GenBank/DDBJ whole genome shotgun (WGS) entry which is preliminary data.</text>
</comment>
<sequence length="372" mass="42840">MPPETSDLSQSSSNNSRDNPFDDRHALPLQDMTTLRLSSETQRRNGFPQSTAPTLQARIIEDIRNGNKPCCICMEALSFGEGHLLWHLLVFLGIFVSPIIGIIAGPKIQWNNQMKDSCEYFDTRVSMGTLFPESQYDIRSLDQSVHGQTFFLAPVFAPQAVITAKYQYYHRFSGNSANTAHLAIDVDLENAVWRMMELDGPDKRTKWAAVGRKRDNAFLPAFENVNQTERLNGTIEQRGPHLWIPEWEMLIQGIDDARQHCEIEPFIRVFDVQGAPKNYTESLMQPQWNWSPEWDEYLMMRTASFGLGRQRLDMCIKENNFRTLESQEDKYKGVSDMSYVPLAIIAAYRMRFSELGRLDCSKHIINKVRDMI</sequence>
<dbReference type="VEuPathDB" id="FungiDB:MFRU_024g01170"/>
<keyword evidence="2" id="KW-0472">Membrane</keyword>
<feature type="compositionally biased region" description="Low complexity" evidence="1">
    <location>
        <begin position="1"/>
        <end position="18"/>
    </location>
</feature>
<evidence type="ECO:0000256" key="2">
    <source>
        <dbReference type="SAM" id="Phobius"/>
    </source>
</evidence>
<organism evidence="3 4">
    <name type="scientific">Monilinia fructicola</name>
    <name type="common">Brown rot fungus</name>
    <name type="synonym">Ciboria fructicola</name>
    <dbReference type="NCBI Taxonomy" id="38448"/>
    <lineage>
        <taxon>Eukaryota</taxon>
        <taxon>Fungi</taxon>
        <taxon>Dikarya</taxon>
        <taxon>Ascomycota</taxon>
        <taxon>Pezizomycotina</taxon>
        <taxon>Leotiomycetes</taxon>
        <taxon>Helotiales</taxon>
        <taxon>Sclerotiniaceae</taxon>
        <taxon>Monilinia</taxon>
    </lineage>
</organism>
<gene>
    <name evidence="3" type="ORF">EYC84_011711</name>
</gene>
<evidence type="ECO:0000313" key="4">
    <source>
        <dbReference type="Proteomes" id="UP000322873"/>
    </source>
</evidence>
<reference evidence="3 4" key="1">
    <citation type="submission" date="2019-06" db="EMBL/GenBank/DDBJ databases">
        <title>Genome Sequence of the Brown Rot Fungal Pathogen Monilinia fructicola.</title>
        <authorList>
            <person name="De Miccolis Angelini R.M."/>
            <person name="Landi L."/>
            <person name="Abate D."/>
            <person name="Pollastro S."/>
            <person name="Romanazzi G."/>
            <person name="Faretra F."/>
        </authorList>
    </citation>
    <scope>NUCLEOTIDE SEQUENCE [LARGE SCALE GENOMIC DNA]</scope>
    <source>
        <strain evidence="3 4">Mfrc123</strain>
    </source>
</reference>
<protein>
    <submittedName>
        <fullName evidence="3">Uncharacterized protein</fullName>
    </submittedName>
</protein>
<keyword evidence="4" id="KW-1185">Reference proteome</keyword>
<evidence type="ECO:0000313" key="3">
    <source>
        <dbReference type="EMBL" id="KAA8563691.1"/>
    </source>
</evidence>
<feature type="transmembrane region" description="Helical" evidence="2">
    <location>
        <begin position="84"/>
        <end position="105"/>
    </location>
</feature>
<keyword evidence="2" id="KW-0812">Transmembrane</keyword>
<feature type="region of interest" description="Disordered" evidence="1">
    <location>
        <begin position="1"/>
        <end position="25"/>
    </location>
</feature>
<dbReference type="Proteomes" id="UP000322873">
    <property type="component" value="Unassembled WGS sequence"/>
</dbReference>
<accession>A0A5M9J4E0</accession>
<keyword evidence="2" id="KW-1133">Transmembrane helix</keyword>
<dbReference type="AlphaFoldDB" id="A0A5M9J4E0"/>
<name>A0A5M9J4E0_MONFR</name>
<proteinExistence type="predicted"/>
<dbReference type="EMBL" id="VICG01000016">
    <property type="protein sequence ID" value="KAA8563691.1"/>
    <property type="molecule type" value="Genomic_DNA"/>
</dbReference>
<evidence type="ECO:0000256" key="1">
    <source>
        <dbReference type="SAM" id="MobiDB-lite"/>
    </source>
</evidence>